<keyword evidence="3" id="KW-1185">Reference proteome</keyword>
<comment type="caution">
    <text evidence="2">The sequence shown here is derived from an EMBL/GenBank/DDBJ whole genome shotgun (WGS) entry which is preliminary data.</text>
</comment>
<protein>
    <submittedName>
        <fullName evidence="2">SagB/ThcOx family dehydrogenase</fullName>
    </submittedName>
</protein>
<reference evidence="2 3" key="1">
    <citation type="submission" date="2021-04" db="EMBL/GenBank/DDBJ databases">
        <title>Genome analysis of Polyangium sp.</title>
        <authorList>
            <person name="Li Y."/>
            <person name="Wang J."/>
        </authorList>
    </citation>
    <scope>NUCLEOTIDE SEQUENCE [LARGE SCALE GENOMIC DNA]</scope>
    <source>
        <strain evidence="2 3">SDU14</strain>
    </source>
</reference>
<accession>A0A9X3X7L8</accession>
<dbReference type="Proteomes" id="UP001151081">
    <property type="component" value="Unassembled WGS sequence"/>
</dbReference>
<feature type="domain" description="Nitroreductase" evidence="1">
    <location>
        <begin position="90"/>
        <end position="267"/>
    </location>
</feature>
<dbReference type="PANTHER" id="PTHR43745:SF2">
    <property type="entry name" value="NITROREDUCTASE MJ1384-RELATED"/>
    <property type="match status" value="1"/>
</dbReference>
<dbReference type="EMBL" id="JAGTJJ010000010">
    <property type="protein sequence ID" value="MDC3982901.1"/>
    <property type="molecule type" value="Genomic_DNA"/>
</dbReference>
<proteinExistence type="predicted"/>
<dbReference type="InterPro" id="IPR000415">
    <property type="entry name" value="Nitroreductase-like"/>
</dbReference>
<dbReference type="PANTHER" id="PTHR43745">
    <property type="entry name" value="NITROREDUCTASE MJ1384-RELATED"/>
    <property type="match status" value="1"/>
</dbReference>
<dbReference type="InterPro" id="IPR052544">
    <property type="entry name" value="Bacteriocin_Proc_Enz"/>
</dbReference>
<dbReference type="SUPFAM" id="SSF55469">
    <property type="entry name" value="FMN-dependent nitroreductase-like"/>
    <property type="match status" value="1"/>
</dbReference>
<dbReference type="InterPro" id="IPR029479">
    <property type="entry name" value="Nitroreductase"/>
</dbReference>
<dbReference type="CDD" id="cd02142">
    <property type="entry name" value="McbC_SagB-like_oxidoreductase"/>
    <property type="match status" value="1"/>
</dbReference>
<dbReference type="AlphaFoldDB" id="A0A9X3X7L8"/>
<evidence type="ECO:0000259" key="1">
    <source>
        <dbReference type="Pfam" id="PF00881"/>
    </source>
</evidence>
<evidence type="ECO:0000313" key="2">
    <source>
        <dbReference type="EMBL" id="MDC3982901.1"/>
    </source>
</evidence>
<evidence type="ECO:0000313" key="3">
    <source>
        <dbReference type="Proteomes" id="UP001151081"/>
    </source>
</evidence>
<dbReference type="NCBIfam" id="TIGR03605">
    <property type="entry name" value="antibiot_sagB"/>
    <property type="match status" value="1"/>
</dbReference>
<organism evidence="2 3">
    <name type="scientific">Polyangium jinanense</name>
    <dbReference type="NCBI Taxonomy" id="2829994"/>
    <lineage>
        <taxon>Bacteria</taxon>
        <taxon>Pseudomonadati</taxon>
        <taxon>Myxococcota</taxon>
        <taxon>Polyangia</taxon>
        <taxon>Polyangiales</taxon>
        <taxon>Polyangiaceae</taxon>
        <taxon>Polyangium</taxon>
    </lineage>
</organism>
<dbReference type="Pfam" id="PF00881">
    <property type="entry name" value="Nitroreductase"/>
    <property type="match status" value="1"/>
</dbReference>
<dbReference type="Gene3D" id="3.40.109.10">
    <property type="entry name" value="NADH Oxidase"/>
    <property type="match status" value="1"/>
</dbReference>
<sequence length="270" mass="30008">MKDLKLLAKLGQNAAFGPLACRTSGYQLFHESSKYNAASSSRMAMLQIASIRRDEEVMEMLSKPCKLYSLAEARPLQIPEALNTLEQSIHDRRSVRRYTGGAISLGDLSRLLFFMYGQTQKDGCFRAVASGGALYPLEVYVFAFRVEALEPGLYHYAPQRHGLDFIRRGDYREQLEACITLEGVELSSSCMLVVISGVFIRSTLKYGDRGYRMVLMECGEAGQNLSLMATSMGLGSVWLGGFMDDRLNRLLEIDGVEESALAPMVVGRRA</sequence>
<gene>
    <name evidence="2" type="ORF">KEG57_20480</name>
</gene>
<name>A0A9X3X7L8_9BACT</name>
<dbReference type="RefSeq" id="WP_272421239.1">
    <property type="nucleotide sequence ID" value="NZ_JAGTJJ010000010.1"/>
</dbReference>
<dbReference type="InterPro" id="IPR020051">
    <property type="entry name" value="SagB-type_dehydrogenase"/>
</dbReference>
<dbReference type="GO" id="GO:0016491">
    <property type="term" value="F:oxidoreductase activity"/>
    <property type="evidence" value="ECO:0007669"/>
    <property type="project" value="InterPro"/>
</dbReference>